<evidence type="ECO:0000313" key="3">
    <source>
        <dbReference type="Proteomes" id="UP000029736"/>
    </source>
</evidence>
<dbReference type="AlphaFoldDB" id="A0A098SBI9"/>
<gene>
    <name evidence="2" type="ORF">IX84_09450</name>
</gene>
<dbReference type="Gene3D" id="3.30.70.100">
    <property type="match status" value="1"/>
</dbReference>
<dbReference type="Proteomes" id="UP000029736">
    <property type="component" value="Unassembled WGS sequence"/>
</dbReference>
<dbReference type="EMBL" id="JPOS01000019">
    <property type="protein sequence ID" value="KGE88407.1"/>
    <property type="molecule type" value="Genomic_DNA"/>
</dbReference>
<dbReference type="PROSITE" id="PS50846">
    <property type="entry name" value="HMA_2"/>
    <property type="match status" value="1"/>
</dbReference>
<dbReference type="SUPFAM" id="SSF55008">
    <property type="entry name" value="HMA, heavy metal-associated domain"/>
    <property type="match status" value="1"/>
</dbReference>
<dbReference type="OrthoDB" id="677920at2"/>
<dbReference type="InterPro" id="IPR006121">
    <property type="entry name" value="HMA_dom"/>
</dbReference>
<feature type="domain" description="HMA" evidence="1">
    <location>
        <begin position="1"/>
        <end position="67"/>
    </location>
</feature>
<comment type="caution">
    <text evidence="2">The sequence shown here is derived from an EMBL/GenBank/DDBJ whole genome shotgun (WGS) entry which is preliminary data.</text>
</comment>
<dbReference type="InterPro" id="IPR036163">
    <property type="entry name" value="HMA_dom_sf"/>
</dbReference>
<dbReference type="Pfam" id="PF00403">
    <property type="entry name" value="HMA"/>
    <property type="match status" value="1"/>
</dbReference>
<organism evidence="2 3">
    <name type="scientific">Phaeodactylibacter xiamenensis</name>
    <dbReference type="NCBI Taxonomy" id="1524460"/>
    <lineage>
        <taxon>Bacteria</taxon>
        <taxon>Pseudomonadati</taxon>
        <taxon>Bacteroidota</taxon>
        <taxon>Saprospiria</taxon>
        <taxon>Saprospirales</taxon>
        <taxon>Haliscomenobacteraceae</taxon>
        <taxon>Phaeodactylibacter</taxon>
    </lineage>
</organism>
<dbReference type="RefSeq" id="WP_044219074.1">
    <property type="nucleotide sequence ID" value="NZ_CAKZLC010000187.1"/>
</dbReference>
<reference evidence="2 3" key="1">
    <citation type="journal article" date="2014" name="Int. J. Syst. Evol. Microbiol.">
        <title>Phaeodactylibacter xiamenensis gen. nov., sp. nov., a member of the family Saprospiraceae isolated from the marine alga Phaeodactylum tricornutum.</title>
        <authorList>
            <person name="Chen Z.Jr."/>
            <person name="Lei X."/>
            <person name="Lai Q."/>
            <person name="Li Y."/>
            <person name="Zhang B."/>
            <person name="Zhang J."/>
            <person name="Zhang H."/>
            <person name="Yang L."/>
            <person name="Zheng W."/>
            <person name="Tian Y."/>
            <person name="Yu Z."/>
            <person name="Xu H.Jr."/>
            <person name="Zheng T."/>
        </authorList>
    </citation>
    <scope>NUCLEOTIDE SEQUENCE [LARGE SCALE GENOMIC DNA]</scope>
    <source>
        <strain evidence="2 3">KD52</strain>
    </source>
</reference>
<keyword evidence="3" id="KW-1185">Reference proteome</keyword>
<evidence type="ECO:0000313" key="2">
    <source>
        <dbReference type="EMBL" id="KGE88407.1"/>
    </source>
</evidence>
<dbReference type="GO" id="GO:0046872">
    <property type="term" value="F:metal ion binding"/>
    <property type="evidence" value="ECO:0007669"/>
    <property type="project" value="InterPro"/>
</dbReference>
<dbReference type="CDD" id="cd00371">
    <property type="entry name" value="HMA"/>
    <property type="match status" value="1"/>
</dbReference>
<accession>A0A098SBI9</accession>
<dbReference type="STRING" id="1524460.IX84_09450"/>
<protein>
    <recommendedName>
        <fullName evidence="1">HMA domain-containing protein</fullName>
    </recommendedName>
</protein>
<name>A0A098SBI9_9BACT</name>
<evidence type="ECO:0000259" key="1">
    <source>
        <dbReference type="PROSITE" id="PS50846"/>
    </source>
</evidence>
<proteinExistence type="predicted"/>
<sequence length="73" mass="7765">MPTKKFKTNINCGNCVKAVTGFLGDVPGIDHWEVDTSNPDKILSVSGSDFDEAAVVEAVEDAGFDIHPAEVTN</sequence>